<comment type="function">
    <text evidence="9">Acts as a ligand for C-C chemokine receptor CCR2. Signals through binding and activation of CCR2 and induces a strong chemotactic response and mobilization of intracellular calcium ions. Exhibits a chemotactic activity for monocytes and lymphocytes but not neutrophils.</text>
</comment>
<evidence type="ECO:0000313" key="13">
    <source>
        <dbReference type="Proteomes" id="UP000257200"/>
    </source>
</evidence>
<organism evidence="12 13">
    <name type="scientific">Acanthochromis polyacanthus</name>
    <name type="common">spiny chromis</name>
    <dbReference type="NCBI Taxonomy" id="80966"/>
    <lineage>
        <taxon>Eukaryota</taxon>
        <taxon>Metazoa</taxon>
        <taxon>Chordata</taxon>
        <taxon>Craniata</taxon>
        <taxon>Vertebrata</taxon>
        <taxon>Euteleostomi</taxon>
        <taxon>Actinopterygii</taxon>
        <taxon>Neopterygii</taxon>
        <taxon>Teleostei</taxon>
        <taxon>Neoteleostei</taxon>
        <taxon>Acanthomorphata</taxon>
        <taxon>Ovalentaria</taxon>
        <taxon>Pomacentridae</taxon>
        <taxon>Acanthochromis</taxon>
    </lineage>
</organism>
<dbReference type="GO" id="GO:0006935">
    <property type="term" value="P:chemotaxis"/>
    <property type="evidence" value="ECO:0007669"/>
    <property type="project" value="UniProtKB-KW"/>
</dbReference>
<dbReference type="Pfam" id="PF05825">
    <property type="entry name" value="PSP94"/>
    <property type="match status" value="1"/>
</dbReference>
<evidence type="ECO:0000256" key="4">
    <source>
        <dbReference type="ARBA" id="ARBA00022514"/>
    </source>
</evidence>
<evidence type="ECO:0000256" key="9">
    <source>
        <dbReference type="ARBA" id="ARBA00055427"/>
    </source>
</evidence>
<dbReference type="GO" id="GO:0005615">
    <property type="term" value="C:extracellular space"/>
    <property type="evidence" value="ECO:0007669"/>
    <property type="project" value="UniProtKB-KW"/>
</dbReference>
<dbReference type="OrthoDB" id="8452296at2759"/>
<reference evidence="12" key="2">
    <citation type="submission" date="2025-09" db="UniProtKB">
        <authorList>
            <consortium name="Ensembl"/>
        </authorList>
    </citation>
    <scope>IDENTIFICATION</scope>
</reference>
<dbReference type="FunFam" id="2.60.40.1900:FF:000001">
    <property type="entry name" value="Beta-microseminoprotein"/>
    <property type="match status" value="1"/>
</dbReference>
<proteinExistence type="inferred from homology"/>
<name>A0A3Q1F7G4_9TELE</name>
<evidence type="ECO:0000256" key="5">
    <source>
        <dbReference type="ARBA" id="ARBA00022525"/>
    </source>
</evidence>
<keyword evidence="13" id="KW-1185">Reference proteome</keyword>
<evidence type="ECO:0000256" key="6">
    <source>
        <dbReference type="ARBA" id="ARBA00022729"/>
    </source>
</evidence>
<evidence type="ECO:0000256" key="2">
    <source>
        <dbReference type="ARBA" id="ARBA00010352"/>
    </source>
</evidence>
<accession>A0A3Q1F7G4</accession>
<reference evidence="12" key="1">
    <citation type="submission" date="2025-08" db="UniProtKB">
        <authorList>
            <consortium name="Ensembl"/>
        </authorList>
    </citation>
    <scope>IDENTIFICATION</scope>
</reference>
<keyword evidence="6" id="KW-0732">Signal</keyword>
<keyword evidence="3" id="KW-0145">Chemotaxis</keyword>
<comment type="similarity">
    <text evidence="2">Belongs to the beta-microseminoprotein family.</text>
</comment>
<keyword evidence="4" id="KW-0202">Cytokine</keyword>
<dbReference type="STRING" id="80966.ENSAPOP00000011847"/>
<dbReference type="Ensembl" id="ENSAPOT00000031782.1">
    <property type="protein sequence ID" value="ENSAPOP00000011847.1"/>
    <property type="gene ID" value="ENSAPOG00000014456.1"/>
</dbReference>
<evidence type="ECO:0000256" key="3">
    <source>
        <dbReference type="ARBA" id="ARBA00022500"/>
    </source>
</evidence>
<sequence>MAPLTASTARAAGHMTALTTPPHHGRKPSGSINEGTKGRRRTSRPDQMKMELTGVNWVLAAAGFLLWTSGGSAAPMECHFNSRALCEFEGRHYSLGETWMDNACMQCTCLHPVGVGCCETVHRPVDFPAWCEVRVESVTCKVFLVQTADPRLPCSPGEANRDPSHGSLQLHQQLEG</sequence>
<dbReference type="GeneTree" id="ENSGT00940000154371"/>
<evidence type="ECO:0000256" key="11">
    <source>
        <dbReference type="SAM" id="MobiDB-lite"/>
    </source>
</evidence>
<dbReference type="AlphaFoldDB" id="A0A3Q1F7G4"/>
<comment type="subcellular location">
    <subcellularLocation>
        <location evidence="1">Secreted</location>
    </subcellularLocation>
</comment>
<feature type="compositionally biased region" description="Polar residues" evidence="11">
    <location>
        <begin position="166"/>
        <end position="176"/>
    </location>
</feature>
<dbReference type="PANTHER" id="PTHR10500">
    <property type="entry name" value="BETA-MICROSEMINOPROTEIN"/>
    <property type="match status" value="1"/>
</dbReference>
<dbReference type="SUPFAM" id="SSF57603">
    <property type="entry name" value="FnI-like domain"/>
    <property type="match status" value="1"/>
</dbReference>
<evidence type="ECO:0000313" key="12">
    <source>
        <dbReference type="Ensembl" id="ENSAPOP00000011847.1"/>
    </source>
</evidence>
<keyword evidence="8" id="KW-0395">Inflammatory response</keyword>
<dbReference type="InterPro" id="IPR008735">
    <property type="entry name" value="PSP94"/>
</dbReference>
<protein>
    <recommendedName>
        <fullName evidence="10">Prostate-associated microseminoprotein</fullName>
    </recommendedName>
</protein>
<dbReference type="GO" id="GO:0006954">
    <property type="term" value="P:inflammatory response"/>
    <property type="evidence" value="ECO:0007669"/>
    <property type="project" value="UniProtKB-KW"/>
</dbReference>
<keyword evidence="7" id="KW-1015">Disulfide bond</keyword>
<dbReference type="InParanoid" id="A0A3Q1F7G4"/>
<feature type="region of interest" description="Disordered" evidence="11">
    <location>
        <begin position="154"/>
        <end position="176"/>
    </location>
</feature>
<evidence type="ECO:0000256" key="7">
    <source>
        <dbReference type="ARBA" id="ARBA00023157"/>
    </source>
</evidence>
<evidence type="ECO:0000256" key="1">
    <source>
        <dbReference type="ARBA" id="ARBA00004613"/>
    </source>
</evidence>
<evidence type="ECO:0000256" key="10">
    <source>
        <dbReference type="ARBA" id="ARBA00067795"/>
    </source>
</evidence>
<evidence type="ECO:0000256" key="8">
    <source>
        <dbReference type="ARBA" id="ARBA00023198"/>
    </source>
</evidence>
<dbReference type="GO" id="GO:0005737">
    <property type="term" value="C:cytoplasm"/>
    <property type="evidence" value="ECO:0007669"/>
    <property type="project" value="TreeGrafter"/>
</dbReference>
<dbReference type="PANTHER" id="PTHR10500:SF4">
    <property type="entry name" value="PROSTATE-ASSOCIATED MICROSEMINOPROTEIN"/>
    <property type="match status" value="1"/>
</dbReference>
<dbReference type="Proteomes" id="UP000257200">
    <property type="component" value="Unplaced"/>
</dbReference>
<dbReference type="GO" id="GO:0005125">
    <property type="term" value="F:cytokine activity"/>
    <property type="evidence" value="ECO:0007669"/>
    <property type="project" value="UniProtKB-KW"/>
</dbReference>
<feature type="region of interest" description="Disordered" evidence="11">
    <location>
        <begin position="1"/>
        <end position="47"/>
    </location>
</feature>
<keyword evidence="5" id="KW-0964">Secreted</keyword>
<dbReference type="Gene3D" id="2.60.40.1900">
    <property type="entry name" value="Beta-microseminoprotein (PSP94) domain"/>
    <property type="match status" value="1"/>
</dbReference>